<accession>A0A8C7I2W1</accession>
<dbReference type="Proteomes" id="UP000694557">
    <property type="component" value="Unassembled WGS sequence"/>
</dbReference>
<proteinExistence type="predicted"/>
<reference evidence="1" key="1">
    <citation type="submission" date="2025-08" db="UniProtKB">
        <authorList>
            <consortium name="Ensembl"/>
        </authorList>
    </citation>
    <scope>IDENTIFICATION</scope>
</reference>
<dbReference type="GO" id="GO:0033588">
    <property type="term" value="C:elongator holoenzyme complex"/>
    <property type="evidence" value="ECO:0007669"/>
    <property type="project" value="InterPro"/>
</dbReference>
<keyword evidence="2" id="KW-1185">Reference proteome</keyword>
<dbReference type="AlphaFoldDB" id="A0A8C7I2W1"/>
<dbReference type="GeneTree" id="ENSGT01050000246239"/>
<sequence length="54" mass="6236">MFAVLNNILNTSPDNFKPGEFILVSDKQTDGSFLIHHFLSFYLRGEDLCEWTDV</sequence>
<dbReference type="UniPathway" id="UPA00988"/>
<protein>
    <recommendedName>
        <fullName evidence="3">Elongator complex protein 6</fullName>
    </recommendedName>
</protein>
<dbReference type="Pfam" id="PF09807">
    <property type="entry name" value="ELP6"/>
    <property type="match status" value="1"/>
</dbReference>
<evidence type="ECO:0000313" key="1">
    <source>
        <dbReference type="Ensembl" id="ENSOKIP00005066123.1"/>
    </source>
</evidence>
<evidence type="ECO:0008006" key="3">
    <source>
        <dbReference type="Google" id="ProtNLM"/>
    </source>
</evidence>
<dbReference type="GO" id="GO:0002098">
    <property type="term" value="P:tRNA wobble uridine modification"/>
    <property type="evidence" value="ECO:0007669"/>
    <property type="project" value="InterPro"/>
</dbReference>
<reference evidence="1" key="2">
    <citation type="submission" date="2025-09" db="UniProtKB">
        <authorList>
            <consortium name="Ensembl"/>
        </authorList>
    </citation>
    <scope>IDENTIFICATION</scope>
</reference>
<evidence type="ECO:0000313" key="2">
    <source>
        <dbReference type="Proteomes" id="UP000694557"/>
    </source>
</evidence>
<name>A0A8C7I2W1_ONCKI</name>
<dbReference type="InterPro" id="IPR018627">
    <property type="entry name" value="ELP6"/>
</dbReference>
<dbReference type="Ensembl" id="ENSOKIT00005070330.1">
    <property type="protein sequence ID" value="ENSOKIP00005066123.1"/>
    <property type="gene ID" value="ENSOKIG00005028422.1"/>
</dbReference>
<organism evidence="1 2">
    <name type="scientific">Oncorhynchus kisutch</name>
    <name type="common">Coho salmon</name>
    <name type="synonym">Salmo kisutch</name>
    <dbReference type="NCBI Taxonomy" id="8019"/>
    <lineage>
        <taxon>Eukaryota</taxon>
        <taxon>Metazoa</taxon>
        <taxon>Chordata</taxon>
        <taxon>Craniata</taxon>
        <taxon>Vertebrata</taxon>
        <taxon>Euteleostomi</taxon>
        <taxon>Actinopterygii</taxon>
        <taxon>Neopterygii</taxon>
        <taxon>Teleostei</taxon>
        <taxon>Protacanthopterygii</taxon>
        <taxon>Salmoniformes</taxon>
        <taxon>Salmonidae</taxon>
        <taxon>Salmoninae</taxon>
        <taxon>Oncorhynchus</taxon>
    </lineage>
</organism>